<feature type="transmembrane region" description="Helical" evidence="6">
    <location>
        <begin position="386"/>
        <end position="406"/>
    </location>
</feature>
<dbReference type="InterPro" id="IPR052159">
    <property type="entry name" value="Competence_DNA_uptake"/>
</dbReference>
<dbReference type="Pfam" id="PF13567">
    <property type="entry name" value="DUF4131"/>
    <property type="match status" value="1"/>
</dbReference>
<dbReference type="PATRIC" id="fig|35806.4.peg.2502"/>
<evidence type="ECO:0000256" key="5">
    <source>
        <dbReference type="ARBA" id="ARBA00023136"/>
    </source>
</evidence>
<feature type="transmembrane region" description="Helical" evidence="6">
    <location>
        <begin position="363"/>
        <end position="380"/>
    </location>
</feature>
<reference evidence="9 10" key="1">
    <citation type="submission" date="2015-02" db="EMBL/GenBank/DDBJ databases">
        <title>Genome sequene of Rhodovulum sulfidophilum DSM 2351.</title>
        <authorList>
            <person name="Nagao N."/>
        </authorList>
    </citation>
    <scope>NUCLEOTIDE SEQUENCE [LARGE SCALE GENOMIC DNA]</scope>
    <source>
        <strain evidence="9 10">DSM 2351</strain>
    </source>
</reference>
<dbReference type="Pfam" id="PF03772">
    <property type="entry name" value="Competence"/>
    <property type="match status" value="1"/>
</dbReference>
<feature type="transmembrane region" description="Helical" evidence="6">
    <location>
        <begin position="517"/>
        <end position="533"/>
    </location>
</feature>
<dbReference type="Proteomes" id="UP000064912">
    <property type="component" value="Chromosome"/>
</dbReference>
<organism evidence="9 10">
    <name type="scientific">Rhodovulum sulfidophilum</name>
    <name type="common">Rhodobacter sulfidophilus</name>
    <dbReference type="NCBI Taxonomy" id="35806"/>
    <lineage>
        <taxon>Bacteria</taxon>
        <taxon>Pseudomonadati</taxon>
        <taxon>Pseudomonadota</taxon>
        <taxon>Alphaproteobacteria</taxon>
        <taxon>Rhodobacterales</taxon>
        <taxon>Paracoccaceae</taxon>
        <taxon>Rhodovulum</taxon>
    </lineage>
</organism>
<protein>
    <submittedName>
        <fullName evidence="9">Competence protein</fullName>
    </submittedName>
</protein>
<evidence type="ECO:0000259" key="7">
    <source>
        <dbReference type="Pfam" id="PF03772"/>
    </source>
</evidence>
<dbReference type="PANTHER" id="PTHR30619:SF1">
    <property type="entry name" value="RECOMBINATION PROTEIN 2"/>
    <property type="match status" value="1"/>
</dbReference>
<comment type="subcellular location">
    <subcellularLocation>
        <location evidence="1">Cell membrane</location>
        <topology evidence="1">Multi-pass membrane protein</topology>
    </subcellularLocation>
</comment>
<dbReference type="InterPro" id="IPR025405">
    <property type="entry name" value="DUF4131"/>
</dbReference>
<dbReference type="InterPro" id="IPR004477">
    <property type="entry name" value="ComEC_N"/>
</dbReference>
<keyword evidence="4 6" id="KW-1133">Transmembrane helix</keyword>
<keyword evidence="2" id="KW-1003">Cell membrane</keyword>
<feature type="domain" description="DUF4131" evidence="8">
    <location>
        <begin position="61"/>
        <end position="218"/>
    </location>
</feature>
<dbReference type="KEGG" id="rsu:NHU_02426"/>
<gene>
    <name evidence="9" type="ORF">NHU_02426</name>
</gene>
<keyword evidence="3 6" id="KW-0812">Transmembrane</keyword>
<dbReference type="EMBL" id="AP014800">
    <property type="protein sequence ID" value="BAQ69577.1"/>
    <property type="molecule type" value="Genomic_DNA"/>
</dbReference>
<name>A0A0D6B3B3_RHOSU</name>
<dbReference type="GO" id="GO:0005886">
    <property type="term" value="C:plasma membrane"/>
    <property type="evidence" value="ECO:0007669"/>
    <property type="project" value="UniProtKB-SubCell"/>
</dbReference>
<feature type="transmembrane region" description="Helical" evidence="6">
    <location>
        <begin position="320"/>
        <end position="342"/>
    </location>
</feature>
<evidence type="ECO:0000256" key="3">
    <source>
        <dbReference type="ARBA" id="ARBA00022692"/>
    </source>
</evidence>
<evidence type="ECO:0000256" key="1">
    <source>
        <dbReference type="ARBA" id="ARBA00004651"/>
    </source>
</evidence>
<dbReference type="PANTHER" id="PTHR30619">
    <property type="entry name" value="DNA INTERNALIZATION/COMPETENCE PROTEIN COMEC/REC2"/>
    <property type="match status" value="1"/>
</dbReference>
<sequence length="701" mass="72870">MGLLLTGPVTPGRPARLVRMPARAMSALLTAVEARRGHLFPWTPVFLSLGIGLYFTRATEPPLWALWAFAGAAAVLALAARRLPELWAPVLIALALVAGGAALAGARAHMVAAPKLEHRVYGALEGRVLVLDRSSSDAPRITLDRVWIERVPPGETPRRLRVALHGAGGVTAPPPGARIAMMAHLSPPGAPAEPGGFDFRRHAWFKQIGAVGYANSPAVTLSPPEGGATLLVHRMRMALSEALRARIPGDQGAFAAAILTGDRSAMSRETIQALRDSNLAHLLAISGLHMGLLTGVIFAALRFALALWPRLALRLPVKKIAAAGALAVGAVYLALSGGNVATERAFIMVAAVLGAVMADRRALTLRAVALAALIVLVLTPESLTQAGFQMSFAATTALIAVFAALRDQPEGGWRPPRWAQGVLAVVISSAVAGAATAPFGAAHFNQVSQFGLLANLASVPLMGLLVMPAAVAAACLAPFGLAGLGLEPMRWGIAWILWVAERVAGLDGAVWPVPAPGPAVLPLIALGALWVMLCTGRARALGLLPILVAFALWSAVQRPALLIAESGGLMGAMGPEGRALSKPSGEGFVALSWLENDGDRADQATAFARPGLTGARGEQEAMVAGRQVTLITGRGWAERIAPACARGWVVVPQYVDDPPAGCRIFERAALARTGALALFPGADGPRLVTARALAGARLWAQ</sequence>
<feature type="transmembrane region" description="Helical" evidence="6">
    <location>
        <begin position="282"/>
        <end position="308"/>
    </location>
</feature>
<evidence type="ECO:0000313" key="9">
    <source>
        <dbReference type="EMBL" id="BAQ69577.1"/>
    </source>
</evidence>
<feature type="transmembrane region" description="Helical" evidence="6">
    <location>
        <begin position="540"/>
        <end position="556"/>
    </location>
</feature>
<feature type="transmembrane region" description="Helical" evidence="6">
    <location>
        <begin position="39"/>
        <end position="56"/>
    </location>
</feature>
<dbReference type="NCBIfam" id="TIGR00360">
    <property type="entry name" value="ComEC_N-term"/>
    <property type="match status" value="1"/>
</dbReference>
<feature type="domain" description="ComEC/Rec2-related protein" evidence="7">
    <location>
        <begin position="258"/>
        <end position="536"/>
    </location>
</feature>
<evidence type="ECO:0000256" key="6">
    <source>
        <dbReference type="SAM" id="Phobius"/>
    </source>
</evidence>
<keyword evidence="5 6" id="KW-0472">Membrane</keyword>
<evidence type="ECO:0000313" key="10">
    <source>
        <dbReference type="Proteomes" id="UP000064912"/>
    </source>
</evidence>
<accession>A0A0D6B3B3</accession>
<feature type="transmembrane region" description="Helical" evidence="6">
    <location>
        <begin position="63"/>
        <end position="80"/>
    </location>
</feature>
<feature type="transmembrane region" description="Helical" evidence="6">
    <location>
        <begin position="418"/>
        <end position="441"/>
    </location>
</feature>
<dbReference type="eggNOG" id="COG0658">
    <property type="taxonomic scope" value="Bacteria"/>
</dbReference>
<feature type="transmembrane region" description="Helical" evidence="6">
    <location>
        <begin position="461"/>
        <end position="484"/>
    </location>
</feature>
<evidence type="ECO:0000259" key="8">
    <source>
        <dbReference type="Pfam" id="PF13567"/>
    </source>
</evidence>
<dbReference type="AlphaFoldDB" id="A0A0D6B3B3"/>
<evidence type="ECO:0000256" key="4">
    <source>
        <dbReference type="ARBA" id="ARBA00022989"/>
    </source>
</evidence>
<proteinExistence type="predicted"/>
<feature type="transmembrane region" description="Helical" evidence="6">
    <location>
        <begin position="86"/>
        <end position="106"/>
    </location>
</feature>
<evidence type="ECO:0000256" key="2">
    <source>
        <dbReference type="ARBA" id="ARBA00022475"/>
    </source>
</evidence>